<feature type="compositionally biased region" description="Low complexity" evidence="2">
    <location>
        <begin position="119"/>
        <end position="131"/>
    </location>
</feature>
<dbReference type="InterPro" id="IPR056813">
    <property type="entry name" value="GIL1_IRKI_C"/>
</dbReference>
<dbReference type="OrthoDB" id="785851at2759"/>
<organism evidence="4 5">
    <name type="scientific">Rhynchospora breviuscula</name>
    <dbReference type="NCBI Taxonomy" id="2022672"/>
    <lineage>
        <taxon>Eukaryota</taxon>
        <taxon>Viridiplantae</taxon>
        <taxon>Streptophyta</taxon>
        <taxon>Embryophyta</taxon>
        <taxon>Tracheophyta</taxon>
        <taxon>Spermatophyta</taxon>
        <taxon>Magnoliopsida</taxon>
        <taxon>Liliopsida</taxon>
        <taxon>Poales</taxon>
        <taxon>Cyperaceae</taxon>
        <taxon>Cyperoideae</taxon>
        <taxon>Rhynchosporeae</taxon>
        <taxon>Rhynchospora</taxon>
    </lineage>
</organism>
<reference evidence="4" key="1">
    <citation type="journal article" date="2022" name="Cell">
        <title>Repeat-based holocentromeres influence genome architecture and karyotype evolution.</title>
        <authorList>
            <person name="Hofstatter P.G."/>
            <person name="Thangavel G."/>
            <person name="Lux T."/>
            <person name="Neumann P."/>
            <person name="Vondrak T."/>
            <person name="Novak P."/>
            <person name="Zhang M."/>
            <person name="Costa L."/>
            <person name="Castellani M."/>
            <person name="Scott A."/>
            <person name="Toegelov H."/>
            <person name="Fuchs J."/>
            <person name="Mata-Sucre Y."/>
            <person name="Dias Y."/>
            <person name="Vanzela A.L.L."/>
            <person name="Huettel B."/>
            <person name="Almeida C.C.S."/>
            <person name="Simkova H."/>
            <person name="Souza G."/>
            <person name="Pedrosa-Harand A."/>
            <person name="Macas J."/>
            <person name="Mayer K.F.X."/>
            <person name="Houben A."/>
            <person name="Marques A."/>
        </authorList>
    </citation>
    <scope>NUCLEOTIDE SEQUENCE</scope>
    <source>
        <strain evidence="4">RhyBre1mFocal</strain>
    </source>
</reference>
<evidence type="ECO:0000313" key="5">
    <source>
        <dbReference type="Proteomes" id="UP001151287"/>
    </source>
</evidence>
<dbReference type="EMBL" id="JAMQYH010000001">
    <property type="protein sequence ID" value="KAJ1702516.1"/>
    <property type="molecule type" value="Genomic_DNA"/>
</dbReference>
<evidence type="ECO:0000313" key="4">
    <source>
        <dbReference type="EMBL" id="KAJ1702516.1"/>
    </source>
</evidence>
<feature type="region of interest" description="Disordered" evidence="2">
    <location>
        <begin position="99"/>
        <end position="131"/>
    </location>
</feature>
<gene>
    <name evidence="4" type="ORF">LUZ63_002295</name>
</gene>
<dbReference type="Pfam" id="PF24994">
    <property type="entry name" value="GIL1_IRKI_C"/>
    <property type="match status" value="1"/>
</dbReference>
<comment type="caution">
    <text evidence="4">The sequence shown here is derived from an EMBL/GenBank/DDBJ whole genome shotgun (WGS) entry which is preliminary data.</text>
</comment>
<name>A0A9Q0CYN3_9POAL</name>
<sequence>MASSAQHGGVQRQELQAAIAKAVELRALHAALLQGSSASSPLIRLPQAVASPFSRVSNQFPTEDYPVFTPSYEELLPRNNSICPDNRSLSDNWSNIVSERKREHQTQTQDEESTSIEYENPNNLSSSNSEPPNLFSASIEHHLLNRVHCANHLLTPLSLGAPEFAPNSTSRRTSSGDFKPVTTCNTCKPATINKADLTEPMSVQAPIRKPHKTQILSWLFHKTNKKKTKPRSASSPNTVAGSENMSQLLKEWGVFSLESLKKELMEANENRDAALAEVAEMRGSLGDLTSKLVSLEAYCEELKKALKQAINAKNVQAVDRSNLSKRTKSTSIARDHNFLPVSHEVMVEGFLQVVSEARLSVKQLCKALINQTEESDGFDLLDRLNSILQPYHVTIGDSKCSSKSVLYHLEAVLNQSLYQDFENCSFRKNGCPRYLDPKKECHDKFSSFVSLRNLSWNEVLQKGTKYYCEDFSRFCDQKMSCIVSHLGWSKPWPEQLLQCFFVAAKCIWLLHLLAFSFSPPLVILRVEEDRRFDTVYMEEIVLEMRRGQVLDRVKVMVMPGFYVQDRVLKCRVVCSYQ</sequence>
<keyword evidence="5" id="KW-1185">Reference proteome</keyword>
<dbReference type="PANTHER" id="PTHR31029:SF3">
    <property type="entry name" value="IRK-INTERACTING PROTEIN"/>
    <property type="match status" value="1"/>
</dbReference>
<feature type="coiled-coil region" evidence="1">
    <location>
        <begin position="257"/>
        <end position="315"/>
    </location>
</feature>
<dbReference type="InterPro" id="IPR042316">
    <property type="entry name" value="IRKI-like"/>
</dbReference>
<dbReference type="Proteomes" id="UP001151287">
    <property type="component" value="Unassembled WGS sequence"/>
</dbReference>
<protein>
    <recommendedName>
        <fullName evidence="3">GIL1/IRKI C-terminal domain-containing protein</fullName>
    </recommendedName>
</protein>
<evidence type="ECO:0000256" key="2">
    <source>
        <dbReference type="SAM" id="MobiDB-lite"/>
    </source>
</evidence>
<evidence type="ECO:0000259" key="3">
    <source>
        <dbReference type="Pfam" id="PF24994"/>
    </source>
</evidence>
<feature type="domain" description="GIL1/IRKI C-terminal" evidence="3">
    <location>
        <begin position="523"/>
        <end position="572"/>
    </location>
</feature>
<accession>A0A9Q0CYN3</accession>
<dbReference type="AlphaFoldDB" id="A0A9Q0CYN3"/>
<evidence type="ECO:0000256" key="1">
    <source>
        <dbReference type="SAM" id="Coils"/>
    </source>
</evidence>
<dbReference type="PANTHER" id="PTHR31029">
    <property type="entry name" value="CYCLIN-DEPENDENT KINASE-LIKE PROTEIN"/>
    <property type="match status" value="1"/>
</dbReference>
<keyword evidence="1" id="KW-0175">Coiled coil</keyword>
<proteinExistence type="predicted"/>